<dbReference type="InterPro" id="IPR003779">
    <property type="entry name" value="CMD-like"/>
</dbReference>
<protein>
    <recommendedName>
        <fullName evidence="1">Carboxymuconolactone decarboxylase-like domain-containing protein</fullName>
    </recommendedName>
</protein>
<name>A0A916U1C2_9HYPH</name>
<gene>
    <name evidence="2" type="ORF">GCM10010994_11530</name>
</gene>
<dbReference type="GO" id="GO:0051920">
    <property type="term" value="F:peroxiredoxin activity"/>
    <property type="evidence" value="ECO:0007669"/>
    <property type="project" value="InterPro"/>
</dbReference>
<dbReference type="PANTHER" id="PTHR34846:SF11">
    <property type="entry name" value="4-CARBOXYMUCONOLACTONE DECARBOXYLASE FAMILY PROTEIN (AFU_ORTHOLOGUE AFUA_6G11590)"/>
    <property type="match status" value="1"/>
</dbReference>
<dbReference type="SUPFAM" id="SSF69118">
    <property type="entry name" value="AhpD-like"/>
    <property type="match status" value="1"/>
</dbReference>
<dbReference type="PANTHER" id="PTHR34846">
    <property type="entry name" value="4-CARBOXYMUCONOLACTONE DECARBOXYLASE FAMILY PROTEIN (AFU_ORTHOLOGUE AFUA_6G11590)"/>
    <property type="match status" value="1"/>
</dbReference>
<feature type="domain" description="Carboxymuconolactone decarboxylase-like" evidence="1">
    <location>
        <begin position="39"/>
        <end position="118"/>
    </location>
</feature>
<comment type="caution">
    <text evidence="2">The sequence shown here is derived from an EMBL/GenBank/DDBJ whole genome shotgun (WGS) entry which is preliminary data.</text>
</comment>
<organism evidence="2 3">
    <name type="scientific">Chelatococcus reniformis</name>
    <dbReference type="NCBI Taxonomy" id="1494448"/>
    <lineage>
        <taxon>Bacteria</taxon>
        <taxon>Pseudomonadati</taxon>
        <taxon>Pseudomonadota</taxon>
        <taxon>Alphaproteobacteria</taxon>
        <taxon>Hyphomicrobiales</taxon>
        <taxon>Chelatococcaceae</taxon>
        <taxon>Chelatococcus</taxon>
    </lineage>
</organism>
<reference evidence="2" key="2">
    <citation type="submission" date="2020-09" db="EMBL/GenBank/DDBJ databases">
        <authorList>
            <person name="Sun Q."/>
            <person name="Zhou Y."/>
        </authorList>
    </citation>
    <scope>NUCLEOTIDE SEQUENCE</scope>
    <source>
        <strain evidence="2">CGMCC 1.12919</strain>
    </source>
</reference>
<proteinExistence type="predicted"/>
<accession>A0A916U1C2</accession>
<dbReference type="AlphaFoldDB" id="A0A916U1C2"/>
<evidence type="ECO:0000259" key="1">
    <source>
        <dbReference type="Pfam" id="PF02627"/>
    </source>
</evidence>
<dbReference type="Proteomes" id="UP000637002">
    <property type="component" value="Unassembled WGS sequence"/>
</dbReference>
<evidence type="ECO:0000313" key="3">
    <source>
        <dbReference type="Proteomes" id="UP000637002"/>
    </source>
</evidence>
<keyword evidence="3" id="KW-1185">Reference proteome</keyword>
<dbReference type="Pfam" id="PF02627">
    <property type="entry name" value="CMD"/>
    <property type="match status" value="1"/>
</dbReference>
<dbReference type="EMBL" id="BMGG01000002">
    <property type="protein sequence ID" value="GGC54255.1"/>
    <property type="molecule type" value="Genomic_DNA"/>
</dbReference>
<dbReference type="RefSeq" id="WP_188608191.1">
    <property type="nucleotide sequence ID" value="NZ_BMGG01000002.1"/>
</dbReference>
<dbReference type="Gene3D" id="1.20.1290.10">
    <property type="entry name" value="AhpD-like"/>
    <property type="match status" value="1"/>
</dbReference>
<sequence>MARIPYFDPATATGPLAETYKKLPPLNIFRMMGHAGPMMDKFVKLGNQILIFSDLDPVLREIAIVRVGVLSKASYEVYQHEAICRKYGMSEEKIKAIHEGPEAAAFNELERLVMRFTDDVVANVRACDATFKPLVEKLGFQQTQHLVMAIGYYMMVSRFLETFDVDIEEDGRPAGLKLPGMG</sequence>
<dbReference type="InterPro" id="IPR029032">
    <property type="entry name" value="AhpD-like"/>
</dbReference>
<reference evidence="2" key="1">
    <citation type="journal article" date="2014" name="Int. J. Syst. Evol. Microbiol.">
        <title>Complete genome sequence of Corynebacterium casei LMG S-19264T (=DSM 44701T), isolated from a smear-ripened cheese.</title>
        <authorList>
            <consortium name="US DOE Joint Genome Institute (JGI-PGF)"/>
            <person name="Walter F."/>
            <person name="Albersmeier A."/>
            <person name="Kalinowski J."/>
            <person name="Ruckert C."/>
        </authorList>
    </citation>
    <scope>NUCLEOTIDE SEQUENCE</scope>
    <source>
        <strain evidence="2">CGMCC 1.12919</strain>
    </source>
</reference>
<evidence type="ECO:0000313" key="2">
    <source>
        <dbReference type="EMBL" id="GGC54255.1"/>
    </source>
</evidence>